<dbReference type="GO" id="GO:0004553">
    <property type="term" value="F:hydrolase activity, hydrolyzing O-glycosyl compounds"/>
    <property type="evidence" value="ECO:0007669"/>
    <property type="project" value="InterPro"/>
</dbReference>
<evidence type="ECO:0000256" key="2">
    <source>
        <dbReference type="ARBA" id="ARBA00009865"/>
    </source>
</evidence>
<protein>
    <recommendedName>
        <fullName evidence="9">Glycoside hydrolase</fullName>
    </recommendedName>
</protein>
<keyword evidence="8" id="KW-1185">Reference proteome</keyword>
<dbReference type="CDD" id="cd08981">
    <property type="entry name" value="GH43_Bt1873-like"/>
    <property type="match status" value="1"/>
</dbReference>
<keyword evidence="4 6" id="KW-0326">Glycosidase</keyword>
<dbReference type="GO" id="GO:0005975">
    <property type="term" value="P:carbohydrate metabolic process"/>
    <property type="evidence" value="ECO:0007669"/>
    <property type="project" value="InterPro"/>
</dbReference>
<dbReference type="OrthoDB" id="9763933at2"/>
<evidence type="ECO:0000256" key="4">
    <source>
        <dbReference type="ARBA" id="ARBA00023295"/>
    </source>
</evidence>
<proteinExistence type="inferred from homology"/>
<evidence type="ECO:0008006" key="9">
    <source>
        <dbReference type="Google" id="ProtNLM"/>
    </source>
</evidence>
<evidence type="ECO:0000313" key="8">
    <source>
        <dbReference type="Proteomes" id="UP000291289"/>
    </source>
</evidence>
<feature type="site" description="Important for catalytic activity, responsible for pKa modulation of the active site Glu and correct orientation of both the proton donor and substrate" evidence="5">
    <location>
        <position position="122"/>
    </location>
</feature>
<dbReference type="Gene3D" id="2.115.10.20">
    <property type="entry name" value="Glycosyl hydrolase domain, family 43"/>
    <property type="match status" value="1"/>
</dbReference>
<evidence type="ECO:0000256" key="5">
    <source>
        <dbReference type="PIRSR" id="PIRSR606710-2"/>
    </source>
</evidence>
<dbReference type="SUPFAM" id="SSF75005">
    <property type="entry name" value="Arabinanase/levansucrase/invertase"/>
    <property type="match status" value="1"/>
</dbReference>
<name>A0A4R0QPF9_9BIFI</name>
<comment type="pathway">
    <text evidence="1">Glycan metabolism; L-arabinan degradation.</text>
</comment>
<dbReference type="PANTHER" id="PTHR43301">
    <property type="entry name" value="ARABINAN ENDO-1,5-ALPHA-L-ARABINOSIDASE"/>
    <property type="match status" value="1"/>
</dbReference>
<evidence type="ECO:0000256" key="6">
    <source>
        <dbReference type="RuleBase" id="RU361187"/>
    </source>
</evidence>
<comment type="caution">
    <text evidence="7">The sequence shown here is derived from an EMBL/GenBank/DDBJ whole genome shotgun (WGS) entry which is preliminary data.</text>
</comment>
<dbReference type="Proteomes" id="UP000291289">
    <property type="component" value="Unassembled WGS sequence"/>
</dbReference>
<dbReference type="Pfam" id="PF04616">
    <property type="entry name" value="Glyco_hydro_43"/>
    <property type="match status" value="1"/>
</dbReference>
<organism evidence="7 8">
    <name type="scientific">Alloscardovia theropitheci</name>
    <dbReference type="NCBI Taxonomy" id="2496842"/>
    <lineage>
        <taxon>Bacteria</taxon>
        <taxon>Bacillati</taxon>
        <taxon>Actinomycetota</taxon>
        <taxon>Actinomycetes</taxon>
        <taxon>Bifidobacteriales</taxon>
        <taxon>Bifidobacteriaceae</taxon>
        <taxon>Alloscardovia</taxon>
    </lineage>
</organism>
<dbReference type="EMBL" id="RXLP01000021">
    <property type="protein sequence ID" value="TCD54103.1"/>
    <property type="molecule type" value="Genomic_DNA"/>
</dbReference>
<accession>A0A4R0QPF9</accession>
<dbReference type="InterPro" id="IPR023296">
    <property type="entry name" value="Glyco_hydro_beta-prop_sf"/>
</dbReference>
<dbReference type="InterPro" id="IPR050727">
    <property type="entry name" value="GH43_arabinanases"/>
</dbReference>
<dbReference type="AlphaFoldDB" id="A0A4R0QPF9"/>
<evidence type="ECO:0000313" key="7">
    <source>
        <dbReference type="EMBL" id="TCD54103.1"/>
    </source>
</evidence>
<dbReference type="PANTHER" id="PTHR43301:SF3">
    <property type="entry name" value="ARABINAN ENDO-1,5-ALPHA-L-ARABINOSIDASE A-RELATED"/>
    <property type="match status" value="1"/>
</dbReference>
<gene>
    <name evidence="7" type="ORF">EJ419_05455</name>
</gene>
<evidence type="ECO:0000256" key="3">
    <source>
        <dbReference type="ARBA" id="ARBA00022801"/>
    </source>
</evidence>
<evidence type="ECO:0000256" key="1">
    <source>
        <dbReference type="ARBA" id="ARBA00004834"/>
    </source>
</evidence>
<keyword evidence="3 6" id="KW-0378">Hydrolase</keyword>
<dbReference type="RefSeq" id="WP_131284423.1">
    <property type="nucleotide sequence ID" value="NZ_RXLP01000021.1"/>
</dbReference>
<comment type="similarity">
    <text evidence="2 6">Belongs to the glycosyl hydrolase 43 family.</text>
</comment>
<dbReference type="InterPro" id="IPR006710">
    <property type="entry name" value="Glyco_hydro_43"/>
</dbReference>
<sequence length="292" mass="32836">MKNQEINIRDPFIMTSAGKYYMYGTRSASCWGAMNGWDVYISDDLVNWSEPISIFDKSDDFWADQNYWAPECYERNGKFYLVSTLGSSDGRKKGVYAFVSDHPTGPFSYLAKLTPNHEACIDGTIYEEDGRLYVVYSHTLEDVPEGDMCACEIKDDFSGIKGEPFVLFRACDAAWNSSVPFAKAEFGIDGDAYFSDGPFLYRCNNNELIMLWSSWGSQGYSVGVARSDNGSITGTWSHDNESVVENGGHGMVLKDYEGNIFYVMHAPNDFYHEHPFFAPLTEVDGKLDIALV</sequence>
<reference evidence="7 8" key="1">
    <citation type="submission" date="2018-12" db="EMBL/GenBank/DDBJ databases">
        <title>Alloscrdovia theropitheci sp. nov: a novel taxon from the feces of the bleeding-herat monkey (Theropithecus geleda).</title>
        <authorList>
            <person name="Modesto M."/>
        </authorList>
    </citation>
    <scope>NUCLEOTIDE SEQUENCE [LARGE SCALE GENOMIC DNA]</scope>
    <source>
        <strain evidence="7 8">GLDI4/2</strain>
    </source>
</reference>